<comment type="similarity">
    <text evidence="1">Belongs to the inositol polyphosphate 5-phosphatase family.</text>
</comment>
<sequence length="141" mass="16935">MYIYDNIFCFCIFFETSMLRIEQRQGRVFEGWNEGKIYFPPTYKYSNNSDRYAGDDMHPKEKRRTPAWCDRILWYGRGLYQTSYSQDSRITDQSIAYFWLRLSLLIVVEPRKVSVVLVLGLRLRNYCHSRLDTMALISIKE</sequence>
<dbReference type="GO" id="GO:0004445">
    <property type="term" value="F:inositol-polyphosphate 5-phosphatase activity"/>
    <property type="evidence" value="ECO:0007669"/>
    <property type="project" value="InterPro"/>
</dbReference>
<evidence type="ECO:0000313" key="4">
    <source>
        <dbReference type="EMBL" id="KAF5930403.1"/>
    </source>
</evidence>
<dbReference type="InterPro" id="IPR036691">
    <property type="entry name" value="Endo/exonu/phosph_ase_sf"/>
</dbReference>
<dbReference type="InterPro" id="IPR045849">
    <property type="entry name" value="IP5P_plant"/>
</dbReference>
<dbReference type="EMBL" id="JACBKZ010000015">
    <property type="protein sequence ID" value="KAF5930403.1"/>
    <property type="molecule type" value="Genomic_DNA"/>
</dbReference>
<dbReference type="Pfam" id="PF22669">
    <property type="entry name" value="Exo_endo_phos2"/>
    <property type="match status" value="1"/>
</dbReference>
<dbReference type="Gene3D" id="3.60.10.10">
    <property type="entry name" value="Endonuclease/exonuclease/phosphatase"/>
    <property type="match status" value="1"/>
</dbReference>
<dbReference type="GO" id="GO:0034485">
    <property type="term" value="F:phosphatidylinositol-3,4,5-trisphosphate 5-phosphatase activity"/>
    <property type="evidence" value="ECO:0007669"/>
    <property type="project" value="TreeGrafter"/>
</dbReference>
<keyword evidence="5" id="KW-1185">Reference proteome</keyword>
<reference evidence="5" key="1">
    <citation type="journal article" date="2020" name="Nat. Commun.">
        <title>Genome assembly of wild tea tree DASZ reveals pedigree and selection history of tea varieties.</title>
        <authorList>
            <person name="Zhang W."/>
            <person name="Zhang Y."/>
            <person name="Qiu H."/>
            <person name="Guo Y."/>
            <person name="Wan H."/>
            <person name="Zhang X."/>
            <person name="Scossa F."/>
            <person name="Alseekh S."/>
            <person name="Zhang Q."/>
            <person name="Wang P."/>
            <person name="Xu L."/>
            <person name="Schmidt M.H."/>
            <person name="Jia X."/>
            <person name="Li D."/>
            <person name="Zhu A."/>
            <person name="Guo F."/>
            <person name="Chen W."/>
            <person name="Ni D."/>
            <person name="Usadel B."/>
            <person name="Fernie A.R."/>
            <person name="Wen W."/>
        </authorList>
    </citation>
    <scope>NUCLEOTIDE SEQUENCE [LARGE SCALE GENOMIC DNA]</scope>
    <source>
        <strain evidence="5">cv. G240</strain>
    </source>
</reference>
<dbReference type="SUPFAM" id="SSF56219">
    <property type="entry name" value="DNase I-like"/>
    <property type="match status" value="1"/>
</dbReference>
<evidence type="ECO:0000313" key="5">
    <source>
        <dbReference type="Proteomes" id="UP000593564"/>
    </source>
</evidence>
<protein>
    <recommendedName>
        <fullName evidence="3">Inositol polyphosphate-related phosphatase domain-containing protein</fullName>
    </recommendedName>
</protein>
<dbReference type="GO" id="GO:0046856">
    <property type="term" value="P:phosphatidylinositol dephosphorylation"/>
    <property type="evidence" value="ECO:0007669"/>
    <property type="project" value="InterPro"/>
</dbReference>
<proteinExistence type="inferred from homology"/>
<evidence type="ECO:0000259" key="3">
    <source>
        <dbReference type="Pfam" id="PF22669"/>
    </source>
</evidence>
<dbReference type="PANTHER" id="PTHR45666">
    <property type="entry name" value="TYPE IV INOSITOL POLYPHOSPHATE 5-PHOSPHATASE 9"/>
    <property type="match status" value="1"/>
</dbReference>
<organism evidence="4 5">
    <name type="scientific">Camellia sinensis</name>
    <name type="common">Tea plant</name>
    <name type="synonym">Thea sinensis</name>
    <dbReference type="NCBI Taxonomy" id="4442"/>
    <lineage>
        <taxon>Eukaryota</taxon>
        <taxon>Viridiplantae</taxon>
        <taxon>Streptophyta</taxon>
        <taxon>Embryophyta</taxon>
        <taxon>Tracheophyta</taxon>
        <taxon>Spermatophyta</taxon>
        <taxon>Magnoliopsida</taxon>
        <taxon>eudicotyledons</taxon>
        <taxon>Gunneridae</taxon>
        <taxon>Pentapetalae</taxon>
        <taxon>asterids</taxon>
        <taxon>Ericales</taxon>
        <taxon>Theaceae</taxon>
        <taxon>Camellia</taxon>
    </lineage>
</organism>
<name>A0A7J7FQ69_CAMSI</name>
<feature type="domain" description="Inositol polyphosphate-related phosphatase" evidence="3">
    <location>
        <begin position="16"/>
        <end position="86"/>
    </location>
</feature>
<dbReference type="Proteomes" id="UP000593564">
    <property type="component" value="Unassembled WGS sequence"/>
</dbReference>
<comment type="caution">
    <text evidence="4">The sequence shown here is derived from an EMBL/GenBank/DDBJ whole genome shotgun (WGS) entry which is preliminary data.</text>
</comment>
<dbReference type="PANTHER" id="PTHR45666:SF22">
    <property type="entry name" value="TYPE I INOSITOL POLYPHOSPHATE 5-PHOSPHATASE 4"/>
    <property type="match status" value="1"/>
</dbReference>
<evidence type="ECO:0000256" key="2">
    <source>
        <dbReference type="ARBA" id="ARBA00022801"/>
    </source>
</evidence>
<dbReference type="GO" id="GO:0004439">
    <property type="term" value="F:phosphatidylinositol-4,5-bisphosphate 5-phosphatase activity"/>
    <property type="evidence" value="ECO:0007669"/>
    <property type="project" value="TreeGrafter"/>
</dbReference>
<dbReference type="InterPro" id="IPR000300">
    <property type="entry name" value="IPPc"/>
</dbReference>
<reference evidence="4 5" key="2">
    <citation type="submission" date="2020-07" db="EMBL/GenBank/DDBJ databases">
        <title>Genome assembly of wild tea tree DASZ reveals pedigree and selection history of tea varieties.</title>
        <authorList>
            <person name="Zhang W."/>
        </authorList>
    </citation>
    <scope>NUCLEOTIDE SEQUENCE [LARGE SCALE GENOMIC DNA]</scope>
    <source>
        <strain evidence="5">cv. G240</strain>
        <tissue evidence="4">Leaf</tissue>
    </source>
</reference>
<gene>
    <name evidence="4" type="ORF">HYC85_031276</name>
</gene>
<accession>A0A7J7FQ69</accession>
<keyword evidence="2" id="KW-0378">Hydrolase</keyword>
<dbReference type="AlphaFoldDB" id="A0A7J7FQ69"/>
<evidence type="ECO:0000256" key="1">
    <source>
        <dbReference type="ARBA" id="ARBA00010768"/>
    </source>
</evidence>